<dbReference type="InterPro" id="IPR036388">
    <property type="entry name" value="WH-like_DNA-bd_sf"/>
</dbReference>
<evidence type="ECO:0000313" key="4">
    <source>
        <dbReference type="EMBL" id="TLQ02780.1"/>
    </source>
</evidence>
<dbReference type="InterPro" id="IPR009057">
    <property type="entry name" value="Homeodomain-like_sf"/>
</dbReference>
<comment type="similarity">
    <text evidence="1">Belongs to the IS150/IS1296 orfA family.</text>
</comment>
<evidence type="ECO:0000259" key="3">
    <source>
        <dbReference type="Pfam" id="PF13518"/>
    </source>
</evidence>
<feature type="coiled-coil region" evidence="2">
    <location>
        <begin position="132"/>
        <end position="166"/>
    </location>
</feature>
<dbReference type="OrthoDB" id="5690222at2"/>
<reference evidence="4 5" key="1">
    <citation type="submission" date="2019-05" db="EMBL/GenBank/DDBJ databases">
        <title>The metagenome of a microbial culture collection derived from dairy environment covers the genomic content of the human microbiome.</title>
        <authorList>
            <person name="Roder T."/>
            <person name="Wuthrich D."/>
            <person name="Sattari Z."/>
            <person name="Von Ah U."/>
            <person name="Bar C."/>
            <person name="Ronchi F."/>
            <person name="Macpherson A.J."/>
            <person name="Ganal-Vonarburg S.C."/>
            <person name="Bruggmann R."/>
            <person name="Vergeres G."/>
        </authorList>
    </citation>
    <scope>NUCLEOTIDE SEQUENCE [LARGE SCALE GENOMIC DNA]</scope>
    <source>
        <strain evidence="4 5">FAM 18815</strain>
    </source>
</reference>
<dbReference type="Gene3D" id="1.10.10.10">
    <property type="entry name" value="Winged helix-like DNA-binding domain superfamily/Winged helix DNA-binding domain"/>
    <property type="match status" value="1"/>
</dbReference>
<dbReference type="EMBL" id="VBTH01000044">
    <property type="protein sequence ID" value="TLQ02780.1"/>
    <property type="molecule type" value="Genomic_DNA"/>
</dbReference>
<gene>
    <name evidence="4" type="ORF">FEZ51_10530</name>
</gene>
<accession>A0A5R9BRT1</accession>
<feature type="non-terminal residue" evidence="4">
    <location>
        <position position="1"/>
    </location>
</feature>
<dbReference type="Pfam" id="PF13518">
    <property type="entry name" value="HTH_28"/>
    <property type="match status" value="1"/>
</dbReference>
<dbReference type="SUPFAM" id="SSF46689">
    <property type="entry name" value="Homeodomain-like"/>
    <property type="match status" value="2"/>
</dbReference>
<dbReference type="PANTHER" id="PTHR33795">
    <property type="entry name" value="INSERTION ELEMENT IS150 PROTEIN INSJ"/>
    <property type="match status" value="1"/>
</dbReference>
<evidence type="ECO:0000313" key="5">
    <source>
        <dbReference type="Proteomes" id="UP000305541"/>
    </source>
</evidence>
<protein>
    <submittedName>
        <fullName evidence="4">Transposase</fullName>
    </submittedName>
</protein>
<keyword evidence="2" id="KW-0175">Coiled coil</keyword>
<dbReference type="AlphaFoldDB" id="A0A5R9BRT1"/>
<organism evidence="4 5">
    <name type="scientific">Pediococcus stilesii</name>
    <dbReference type="NCBI Taxonomy" id="331679"/>
    <lineage>
        <taxon>Bacteria</taxon>
        <taxon>Bacillati</taxon>
        <taxon>Bacillota</taxon>
        <taxon>Bacilli</taxon>
        <taxon>Lactobacillales</taxon>
        <taxon>Lactobacillaceae</taxon>
        <taxon>Pediococcus</taxon>
    </lineage>
</organism>
<dbReference type="Proteomes" id="UP000305541">
    <property type="component" value="Unassembled WGS sequence"/>
</dbReference>
<evidence type="ECO:0000256" key="2">
    <source>
        <dbReference type="SAM" id="Coils"/>
    </source>
</evidence>
<dbReference type="InterPro" id="IPR055247">
    <property type="entry name" value="InsJ-like_HTH"/>
</dbReference>
<sequence length="181" mass="21174">GIFLTKYSTDFKLQVVTRYLTDTLGLYHLSKEFGVEQSIIRRWIHTAKEQGLMALKVNHTRKNYTLDFKSQVVNYYQTHDLGTVKVAAKFNINASQVYSWNKAFIEDGIAALIPKQQGRPTTVKKKPSIKKKHISLSEKQEYEEKLMRLEAKLHEVEMERDILKKLPPRSKNLRIEKKPKQ</sequence>
<feature type="domain" description="Insertion element IS150 protein InsJ-like helix-turn-helix" evidence="3">
    <location>
        <begin position="69"/>
        <end position="120"/>
    </location>
</feature>
<dbReference type="PANTHER" id="PTHR33795:SF1">
    <property type="entry name" value="INSERTION ELEMENT IS150 PROTEIN INSJ"/>
    <property type="match status" value="1"/>
</dbReference>
<dbReference type="Gene3D" id="1.10.10.60">
    <property type="entry name" value="Homeodomain-like"/>
    <property type="match status" value="1"/>
</dbReference>
<name>A0A5R9BRT1_9LACO</name>
<evidence type="ECO:0000256" key="1">
    <source>
        <dbReference type="ARBA" id="ARBA00038232"/>
    </source>
</evidence>
<comment type="caution">
    <text evidence="4">The sequence shown here is derived from an EMBL/GenBank/DDBJ whole genome shotgun (WGS) entry which is preliminary data.</text>
</comment>
<dbReference type="RefSeq" id="WP_138475011.1">
    <property type="nucleotide sequence ID" value="NZ_VBTH01000044.1"/>
</dbReference>
<proteinExistence type="inferred from homology"/>
<dbReference type="InterPro" id="IPR052057">
    <property type="entry name" value="IS150/IS1296_orfA-like"/>
</dbReference>